<dbReference type="OrthoDB" id="1939754at2759"/>
<feature type="compositionally biased region" description="Low complexity" evidence="2">
    <location>
        <begin position="343"/>
        <end position="358"/>
    </location>
</feature>
<proteinExistence type="predicted"/>
<feature type="compositionally biased region" description="Acidic residues" evidence="2">
    <location>
        <begin position="77"/>
        <end position="92"/>
    </location>
</feature>
<evidence type="ECO:0000313" key="3">
    <source>
        <dbReference type="EMBL" id="RLN24531.1"/>
    </source>
</evidence>
<gene>
    <name evidence="3" type="ORF">C2845_PM07G29280</name>
</gene>
<feature type="compositionally biased region" description="Basic and acidic residues" evidence="2">
    <location>
        <begin position="265"/>
        <end position="289"/>
    </location>
</feature>
<evidence type="ECO:0000256" key="2">
    <source>
        <dbReference type="SAM" id="MobiDB-lite"/>
    </source>
</evidence>
<sequence length="699" mass="74989">MADSTAMTVDFLRARLLSERSVSRAAKERADELAKRVAELEEQVRAVTARRRQAERATDEVLAILESQGFGGHLSDDEADDSGSDQDGEEEGDAKSRDNTGRAPGEEEPAAAKGEAEDALSGTAQPAGGLSWKGRSVSPRKATQLKHKHRLAYFYLLSSSDSSPKYRMGQSCRKNKRRIELSNGNRSAASEDDGSGSGSQKRRPDGSDVTDDGQADMDGEMVGDEQSSGDGGGGQYVIRYEKDGEMERVLERQAELIGQYEEEEKAQREWEKQYNENRNAKKVDIEVKNKAFQTDAESKSSKKDLPITINPSAGCLPNDPQNASQETGAQRREASNEPDHGRAQTSSISAQESSTTSTVTRQDQDRGDLTSDGDSGYNANKAPSEGSPSSDTLNSKVSDWCSSQVHDNTDSQADTQPYRLASSNIADIESVLQALQRARISLNAKLSKPVPPNQVTLALPAPGDEHKEYDDLPANDDANSYGENLSSSSPARQEILALPAPEDYHEREDWPPELDGAAISHAEKASSSGPPREEMLALPAPGDDRRKEIEDYTKIPVGTPGLFRLPTDSFPVDEKMFSGKACGAGFSLGAAALHATGILSNPPPAAYGAATSVPSVSGDGSGFSAKQRCDLQTPALLPVPTPGRCSIPTPDFTVGSAPFLPGIPGLEQDLRRAGAGPLGSADLFMQRGIDYTISNKWML</sequence>
<feature type="compositionally biased region" description="Polar residues" evidence="2">
    <location>
        <begin position="477"/>
        <end position="491"/>
    </location>
</feature>
<feature type="compositionally biased region" description="Polar residues" evidence="2">
    <location>
        <begin position="319"/>
        <end position="328"/>
    </location>
</feature>
<reference evidence="4" key="1">
    <citation type="journal article" date="2019" name="Nat. Commun.">
        <title>The genome of broomcorn millet.</title>
        <authorList>
            <person name="Zou C."/>
            <person name="Miki D."/>
            <person name="Li D."/>
            <person name="Tang Q."/>
            <person name="Xiao L."/>
            <person name="Rajput S."/>
            <person name="Deng P."/>
            <person name="Jia W."/>
            <person name="Huang R."/>
            <person name="Zhang M."/>
            <person name="Sun Y."/>
            <person name="Hu J."/>
            <person name="Fu X."/>
            <person name="Schnable P.S."/>
            <person name="Li F."/>
            <person name="Zhang H."/>
            <person name="Feng B."/>
            <person name="Zhu X."/>
            <person name="Liu R."/>
            <person name="Schnable J.C."/>
            <person name="Zhu J.-K."/>
            <person name="Zhang H."/>
        </authorList>
    </citation>
    <scope>NUCLEOTIDE SEQUENCE [LARGE SCALE GENOMIC DNA]</scope>
</reference>
<feature type="compositionally biased region" description="Basic and acidic residues" evidence="2">
    <location>
        <begin position="296"/>
        <end position="305"/>
    </location>
</feature>
<keyword evidence="1" id="KW-0175">Coiled coil</keyword>
<feature type="region of interest" description="Disordered" evidence="2">
    <location>
        <begin position="259"/>
        <end position="416"/>
    </location>
</feature>
<dbReference type="PANTHER" id="PTHR33701">
    <property type="entry name" value="TRANSMEMBRANE PROTEIN"/>
    <property type="match status" value="1"/>
</dbReference>
<feature type="compositionally biased region" description="Basic and acidic residues" evidence="2">
    <location>
        <begin position="329"/>
        <end position="342"/>
    </location>
</feature>
<dbReference type="AlphaFoldDB" id="A0A3L6SPE9"/>
<feature type="coiled-coil region" evidence="1">
    <location>
        <begin position="23"/>
        <end position="57"/>
    </location>
</feature>
<organism evidence="3 4">
    <name type="scientific">Panicum miliaceum</name>
    <name type="common">Proso millet</name>
    <name type="synonym">Broomcorn millet</name>
    <dbReference type="NCBI Taxonomy" id="4540"/>
    <lineage>
        <taxon>Eukaryota</taxon>
        <taxon>Viridiplantae</taxon>
        <taxon>Streptophyta</taxon>
        <taxon>Embryophyta</taxon>
        <taxon>Tracheophyta</taxon>
        <taxon>Spermatophyta</taxon>
        <taxon>Magnoliopsida</taxon>
        <taxon>Liliopsida</taxon>
        <taxon>Poales</taxon>
        <taxon>Poaceae</taxon>
        <taxon>PACMAD clade</taxon>
        <taxon>Panicoideae</taxon>
        <taxon>Panicodae</taxon>
        <taxon>Paniceae</taxon>
        <taxon>Panicinae</taxon>
        <taxon>Panicum</taxon>
        <taxon>Panicum sect. Panicum</taxon>
    </lineage>
</organism>
<feature type="compositionally biased region" description="Polar residues" evidence="2">
    <location>
        <begin position="386"/>
        <end position="416"/>
    </location>
</feature>
<dbReference type="STRING" id="4540.A0A3L6SPE9"/>
<feature type="compositionally biased region" description="Acidic residues" evidence="2">
    <location>
        <begin position="208"/>
        <end position="223"/>
    </location>
</feature>
<protein>
    <submittedName>
        <fullName evidence="3">Uncharacterized protein</fullName>
    </submittedName>
</protein>
<dbReference type="EMBL" id="PQIB02000004">
    <property type="protein sequence ID" value="RLN24531.1"/>
    <property type="molecule type" value="Genomic_DNA"/>
</dbReference>
<comment type="caution">
    <text evidence="3">The sequence shown here is derived from an EMBL/GenBank/DDBJ whole genome shotgun (WGS) entry which is preliminary data.</text>
</comment>
<evidence type="ECO:0000313" key="4">
    <source>
        <dbReference type="Proteomes" id="UP000275267"/>
    </source>
</evidence>
<evidence type="ECO:0000256" key="1">
    <source>
        <dbReference type="SAM" id="Coils"/>
    </source>
</evidence>
<accession>A0A3L6SPE9</accession>
<keyword evidence="4" id="KW-1185">Reference proteome</keyword>
<feature type="region of interest" description="Disordered" evidence="2">
    <location>
        <begin position="159"/>
        <end position="245"/>
    </location>
</feature>
<name>A0A3L6SPE9_PANMI</name>
<feature type="region of interest" description="Disordered" evidence="2">
    <location>
        <begin position="458"/>
        <end position="491"/>
    </location>
</feature>
<dbReference type="Proteomes" id="UP000275267">
    <property type="component" value="Unassembled WGS sequence"/>
</dbReference>
<feature type="region of interest" description="Disordered" evidence="2">
    <location>
        <begin position="63"/>
        <end position="146"/>
    </location>
</feature>
<dbReference type="PANTHER" id="PTHR33701:SF3">
    <property type="entry name" value="TRANSCRIPTIONAL REGULATOR ATRX"/>
    <property type="match status" value="1"/>
</dbReference>